<evidence type="ECO:0000313" key="3">
    <source>
        <dbReference type="Proteomes" id="UP000075884"/>
    </source>
</evidence>
<sequence>FGKNFRAPPDKNVDYGSRNGPDSAARAHNHTLQLYTSILLHQPESRACVCSGQNSFGNDANRTNVPTSPTHHAATSERQQHGGTRKKHAYTINLLDPG</sequence>
<protein>
    <submittedName>
        <fullName evidence="2">Uncharacterized protein</fullName>
    </submittedName>
</protein>
<feature type="region of interest" description="Disordered" evidence="1">
    <location>
        <begin position="57"/>
        <end position="98"/>
    </location>
</feature>
<evidence type="ECO:0000313" key="2">
    <source>
        <dbReference type="EnsemblMetazoa" id="ADIR002084-PA"/>
    </source>
</evidence>
<proteinExistence type="predicted"/>
<accession>A0A182N372</accession>
<name>A0A182N372_9DIPT</name>
<evidence type="ECO:0000256" key="1">
    <source>
        <dbReference type="SAM" id="MobiDB-lite"/>
    </source>
</evidence>
<feature type="compositionally biased region" description="Polar residues" evidence="1">
    <location>
        <begin position="57"/>
        <end position="70"/>
    </location>
</feature>
<reference evidence="3" key="1">
    <citation type="submission" date="2013-03" db="EMBL/GenBank/DDBJ databases">
        <title>The Genome Sequence of Anopheles dirus WRAIR2.</title>
        <authorList>
            <consortium name="The Broad Institute Genomics Platform"/>
            <person name="Neafsey D.E."/>
            <person name="Walton C."/>
            <person name="Walker B."/>
            <person name="Young S.K."/>
            <person name="Zeng Q."/>
            <person name="Gargeya S."/>
            <person name="Fitzgerald M."/>
            <person name="Haas B."/>
            <person name="Abouelleil A."/>
            <person name="Allen A.W."/>
            <person name="Alvarado L."/>
            <person name="Arachchi H.M."/>
            <person name="Berlin A.M."/>
            <person name="Chapman S.B."/>
            <person name="Gainer-Dewar J."/>
            <person name="Goldberg J."/>
            <person name="Griggs A."/>
            <person name="Gujja S."/>
            <person name="Hansen M."/>
            <person name="Howarth C."/>
            <person name="Imamovic A."/>
            <person name="Ireland A."/>
            <person name="Larimer J."/>
            <person name="McCowan C."/>
            <person name="Murphy C."/>
            <person name="Pearson M."/>
            <person name="Poon T.W."/>
            <person name="Priest M."/>
            <person name="Roberts A."/>
            <person name="Saif S."/>
            <person name="Shea T."/>
            <person name="Sisk P."/>
            <person name="Sykes S."/>
            <person name="Wortman J."/>
            <person name="Nusbaum C."/>
            <person name="Birren B."/>
        </authorList>
    </citation>
    <scope>NUCLEOTIDE SEQUENCE [LARGE SCALE GENOMIC DNA]</scope>
    <source>
        <strain evidence="3">WRAIR2</strain>
    </source>
</reference>
<dbReference type="VEuPathDB" id="VectorBase:ADIR002084"/>
<feature type="region of interest" description="Disordered" evidence="1">
    <location>
        <begin position="1"/>
        <end position="25"/>
    </location>
</feature>
<organism evidence="2 3">
    <name type="scientific">Anopheles dirus</name>
    <dbReference type="NCBI Taxonomy" id="7168"/>
    <lineage>
        <taxon>Eukaryota</taxon>
        <taxon>Metazoa</taxon>
        <taxon>Ecdysozoa</taxon>
        <taxon>Arthropoda</taxon>
        <taxon>Hexapoda</taxon>
        <taxon>Insecta</taxon>
        <taxon>Pterygota</taxon>
        <taxon>Neoptera</taxon>
        <taxon>Endopterygota</taxon>
        <taxon>Diptera</taxon>
        <taxon>Nematocera</taxon>
        <taxon>Culicoidea</taxon>
        <taxon>Culicidae</taxon>
        <taxon>Anophelinae</taxon>
        <taxon>Anopheles</taxon>
    </lineage>
</organism>
<dbReference type="EnsemblMetazoa" id="ADIR002084-RA">
    <property type="protein sequence ID" value="ADIR002084-PA"/>
    <property type="gene ID" value="ADIR002084"/>
</dbReference>
<dbReference type="AlphaFoldDB" id="A0A182N372"/>
<keyword evidence="3" id="KW-1185">Reference proteome</keyword>
<dbReference type="Proteomes" id="UP000075884">
    <property type="component" value="Unassembled WGS sequence"/>
</dbReference>
<reference evidence="2" key="2">
    <citation type="submission" date="2020-05" db="UniProtKB">
        <authorList>
            <consortium name="EnsemblMetazoa"/>
        </authorList>
    </citation>
    <scope>IDENTIFICATION</scope>
    <source>
        <strain evidence="2">WRAIR2</strain>
    </source>
</reference>